<dbReference type="InterPro" id="IPR050173">
    <property type="entry name" value="ABC_transporter_C-like"/>
</dbReference>
<feature type="domain" description="ABC transporter" evidence="4">
    <location>
        <begin position="194"/>
        <end position="244"/>
    </location>
</feature>
<evidence type="ECO:0000256" key="2">
    <source>
        <dbReference type="ARBA" id="ARBA00022840"/>
    </source>
</evidence>
<proteinExistence type="predicted"/>
<keyword evidence="1" id="KW-0547">Nucleotide-binding</keyword>
<dbReference type="Proteomes" id="UP000028821">
    <property type="component" value="Unassembled WGS sequence"/>
</dbReference>
<dbReference type="GO" id="GO:0016020">
    <property type="term" value="C:membrane"/>
    <property type="evidence" value="ECO:0007669"/>
    <property type="project" value="TreeGrafter"/>
</dbReference>
<dbReference type="InterPro" id="IPR027417">
    <property type="entry name" value="P-loop_NTPase"/>
</dbReference>
<dbReference type="Pfam" id="PF00005">
    <property type="entry name" value="ABC_tran"/>
    <property type="match status" value="1"/>
</dbReference>
<organism evidence="5 6">
    <name type="scientific">Toxoplasma gondii MAS</name>
    <dbReference type="NCBI Taxonomy" id="943118"/>
    <lineage>
        <taxon>Eukaryota</taxon>
        <taxon>Sar</taxon>
        <taxon>Alveolata</taxon>
        <taxon>Apicomplexa</taxon>
        <taxon>Conoidasida</taxon>
        <taxon>Coccidia</taxon>
        <taxon>Eucoccidiorida</taxon>
        <taxon>Eimeriorina</taxon>
        <taxon>Sarcocystidae</taxon>
        <taxon>Toxoplasma</taxon>
    </lineage>
</organism>
<evidence type="ECO:0000313" key="6">
    <source>
        <dbReference type="Proteomes" id="UP000028821"/>
    </source>
</evidence>
<sequence length="426" mass="44173">MPLGSPGRSKCLIRLSRCYFAWHSLTPSELEEFAQSCSTVPSLRSSFCCSFVSSSASFSSPSLLSSSSVSFSSPSLLSSSSASFSSPPLLSSSSVSFSSPLLSSSSASFSSPPLLSSSSASFSSPPLLSSSSASFSSPPLLSSSSASISSPSLLASSSASFSSSSSSCFSSSSGAFPASAASAGALVSRSKVVLKNINLSVHAGELTVVVGPSGGGKSSLLCALIGELVLLHGSVAVAGERPKEVLEGSGVFPVHRQGDEMPNPTGRSSEEVEQEKSRDATRNSGLARERSRAGTSSRVARTREEDGAHREVQKERGEAWRNGQEGGEEGGRRGEEPGDEGDREEAEHEQDDAEDSEAMEGIQVGYAAQQPWLFRGTVRENILFGRSFDAGAYHKVLTACALHSDLAKLACKDMTELDSGGQCLSG</sequence>
<name>A0A086QSJ6_TOXGO</name>
<evidence type="ECO:0000259" key="4">
    <source>
        <dbReference type="Pfam" id="PF00005"/>
    </source>
</evidence>
<evidence type="ECO:0000313" key="5">
    <source>
        <dbReference type="EMBL" id="KFH15578.1"/>
    </source>
</evidence>
<feature type="compositionally biased region" description="Basic and acidic residues" evidence="3">
    <location>
        <begin position="301"/>
        <end position="319"/>
    </location>
</feature>
<dbReference type="SUPFAM" id="SSF52540">
    <property type="entry name" value="P-loop containing nucleoside triphosphate hydrolases"/>
    <property type="match status" value="1"/>
</dbReference>
<keyword evidence="2" id="KW-0067">ATP-binding</keyword>
<reference evidence="5 6" key="1">
    <citation type="submission" date="2014-04" db="EMBL/GenBank/DDBJ databases">
        <authorList>
            <person name="Sibley D."/>
            <person name="Venepally P."/>
            <person name="Karamycheva S."/>
            <person name="Hadjithomas M."/>
            <person name="Khan A."/>
            <person name="Brunk B."/>
            <person name="Roos D."/>
            <person name="Caler E."/>
            <person name="Lorenzi H."/>
        </authorList>
    </citation>
    <scope>NUCLEOTIDE SEQUENCE [LARGE SCALE GENOMIC DNA]</scope>
    <source>
        <strain evidence="5 6">MAS</strain>
    </source>
</reference>
<dbReference type="GO" id="GO:0016887">
    <property type="term" value="F:ATP hydrolysis activity"/>
    <property type="evidence" value="ECO:0007669"/>
    <property type="project" value="InterPro"/>
</dbReference>
<feature type="region of interest" description="Disordered" evidence="3">
    <location>
        <begin position="248"/>
        <end position="357"/>
    </location>
</feature>
<dbReference type="PANTHER" id="PTHR24223">
    <property type="entry name" value="ATP-BINDING CASSETTE SUB-FAMILY C"/>
    <property type="match status" value="1"/>
</dbReference>
<evidence type="ECO:0000256" key="3">
    <source>
        <dbReference type="SAM" id="MobiDB-lite"/>
    </source>
</evidence>
<dbReference type="VEuPathDB" id="ToxoDB:TGMAS_413800"/>
<evidence type="ECO:0000256" key="1">
    <source>
        <dbReference type="ARBA" id="ARBA00022741"/>
    </source>
</evidence>
<comment type="caution">
    <text evidence="5">The sequence shown here is derived from an EMBL/GenBank/DDBJ whole genome shotgun (WGS) entry which is preliminary data.</text>
</comment>
<dbReference type="InterPro" id="IPR003439">
    <property type="entry name" value="ABC_transporter-like_ATP-bd"/>
</dbReference>
<gene>
    <name evidence="5" type="ORF">TGMAS_413800</name>
</gene>
<dbReference type="GO" id="GO:0042626">
    <property type="term" value="F:ATPase-coupled transmembrane transporter activity"/>
    <property type="evidence" value="ECO:0007669"/>
    <property type="project" value="TreeGrafter"/>
</dbReference>
<feature type="compositionally biased region" description="Basic and acidic residues" evidence="3">
    <location>
        <begin position="268"/>
        <end position="292"/>
    </location>
</feature>
<dbReference type="EMBL" id="AEXC02000847">
    <property type="protein sequence ID" value="KFH15578.1"/>
    <property type="molecule type" value="Genomic_DNA"/>
</dbReference>
<dbReference type="Gene3D" id="3.40.50.300">
    <property type="entry name" value="P-loop containing nucleotide triphosphate hydrolases"/>
    <property type="match status" value="1"/>
</dbReference>
<dbReference type="AlphaFoldDB" id="A0A086QSJ6"/>
<feature type="compositionally biased region" description="Acidic residues" evidence="3">
    <location>
        <begin position="337"/>
        <end position="357"/>
    </location>
</feature>
<dbReference type="GO" id="GO:0005524">
    <property type="term" value="F:ATP binding"/>
    <property type="evidence" value="ECO:0007669"/>
    <property type="project" value="UniProtKB-KW"/>
</dbReference>
<accession>A0A086QSJ6</accession>
<protein>
    <submittedName>
        <fullName evidence="5">Putative ABC transporter</fullName>
    </submittedName>
</protein>